<gene>
    <name evidence="2" type="ORF">CONPUDRAFT_140915</name>
</gene>
<feature type="compositionally biased region" description="Pro residues" evidence="1">
    <location>
        <begin position="1"/>
        <end position="10"/>
    </location>
</feature>
<proteinExistence type="predicted"/>
<dbReference type="KEGG" id="cput:CONPUDRAFT_140915"/>
<evidence type="ECO:0000313" key="3">
    <source>
        <dbReference type="Proteomes" id="UP000053558"/>
    </source>
</evidence>
<dbReference type="GeneID" id="19201596"/>
<evidence type="ECO:0000313" key="2">
    <source>
        <dbReference type="EMBL" id="EIW86317.1"/>
    </source>
</evidence>
<dbReference type="Proteomes" id="UP000053558">
    <property type="component" value="Unassembled WGS sequence"/>
</dbReference>
<feature type="compositionally biased region" description="Acidic residues" evidence="1">
    <location>
        <begin position="42"/>
        <end position="60"/>
    </location>
</feature>
<dbReference type="EMBL" id="JH711573">
    <property type="protein sequence ID" value="EIW86317.1"/>
    <property type="molecule type" value="Genomic_DNA"/>
</dbReference>
<protein>
    <submittedName>
        <fullName evidence="2">Uncharacterized protein</fullName>
    </submittedName>
</protein>
<accession>A0A5M3N4Z4</accession>
<organism evidence="2 3">
    <name type="scientific">Coniophora puteana (strain RWD-64-598)</name>
    <name type="common">Brown rot fungus</name>
    <dbReference type="NCBI Taxonomy" id="741705"/>
    <lineage>
        <taxon>Eukaryota</taxon>
        <taxon>Fungi</taxon>
        <taxon>Dikarya</taxon>
        <taxon>Basidiomycota</taxon>
        <taxon>Agaricomycotina</taxon>
        <taxon>Agaricomycetes</taxon>
        <taxon>Agaricomycetidae</taxon>
        <taxon>Boletales</taxon>
        <taxon>Coniophorineae</taxon>
        <taxon>Coniophoraceae</taxon>
        <taxon>Coniophora</taxon>
    </lineage>
</organism>
<dbReference type="RefSeq" id="XP_007763170.1">
    <property type="nucleotide sequence ID" value="XM_007764980.1"/>
</dbReference>
<feature type="region of interest" description="Disordered" evidence="1">
    <location>
        <begin position="1"/>
        <end position="70"/>
    </location>
</feature>
<comment type="caution">
    <text evidence="2">The sequence shown here is derived from an EMBL/GenBank/DDBJ whole genome shotgun (WGS) entry which is preliminary data.</text>
</comment>
<dbReference type="AlphaFoldDB" id="A0A5M3N4Z4"/>
<evidence type="ECO:0000256" key="1">
    <source>
        <dbReference type="SAM" id="MobiDB-lite"/>
    </source>
</evidence>
<sequence length="314" mass="34822">MAVPTSPPSLPKEQKPSQAPTDPPVEANNAVTYERGTMDDNLSLDDPESVVDNDEDDEIGSDTASRRSRELRCSFSLPVLPTQALSNLPPPSAPTPIPRVRFNSRVRITGGARRRRLSDGAASSLSGSPASSISAPIHSATHLSARGWGPLGARVSLLASGRDLGNPQPLPQPAPQPRSILRTPSSHSRSARSAPDDYGVQYAGGHPSQRKGRYDSDVDERTPLMSRLYYAPDDMSADEEREWREQVINEHFGRWPQRLLNHHNLPELDMFGGRPCANARNRWRVLTTSCIQWWWWKMEPIVCCLCLDCSEEDE</sequence>
<feature type="compositionally biased region" description="Low complexity" evidence="1">
    <location>
        <begin position="119"/>
        <end position="133"/>
    </location>
</feature>
<feature type="compositionally biased region" description="Low complexity" evidence="1">
    <location>
        <begin position="184"/>
        <end position="197"/>
    </location>
</feature>
<feature type="region of interest" description="Disordered" evidence="1">
    <location>
        <begin position="107"/>
        <end position="133"/>
    </location>
</feature>
<feature type="region of interest" description="Disordered" evidence="1">
    <location>
        <begin position="160"/>
        <end position="216"/>
    </location>
</feature>
<name>A0A5M3N4Z4_CONPW</name>
<dbReference type="OrthoDB" id="3270420at2759"/>
<keyword evidence="3" id="KW-1185">Reference proteome</keyword>
<reference evidence="3" key="1">
    <citation type="journal article" date="2012" name="Science">
        <title>The Paleozoic origin of enzymatic lignin decomposition reconstructed from 31 fungal genomes.</title>
        <authorList>
            <person name="Floudas D."/>
            <person name="Binder M."/>
            <person name="Riley R."/>
            <person name="Barry K."/>
            <person name="Blanchette R.A."/>
            <person name="Henrissat B."/>
            <person name="Martinez A.T."/>
            <person name="Otillar R."/>
            <person name="Spatafora J.W."/>
            <person name="Yadav J.S."/>
            <person name="Aerts A."/>
            <person name="Benoit I."/>
            <person name="Boyd A."/>
            <person name="Carlson A."/>
            <person name="Copeland A."/>
            <person name="Coutinho P.M."/>
            <person name="de Vries R.P."/>
            <person name="Ferreira P."/>
            <person name="Findley K."/>
            <person name="Foster B."/>
            <person name="Gaskell J."/>
            <person name="Glotzer D."/>
            <person name="Gorecki P."/>
            <person name="Heitman J."/>
            <person name="Hesse C."/>
            <person name="Hori C."/>
            <person name="Igarashi K."/>
            <person name="Jurgens J.A."/>
            <person name="Kallen N."/>
            <person name="Kersten P."/>
            <person name="Kohler A."/>
            <person name="Kuees U."/>
            <person name="Kumar T.K.A."/>
            <person name="Kuo A."/>
            <person name="LaButti K."/>
            <person name="Larrondo L.F."/>
            <person name="Lindquist E."/>
            <person name="Ling A."/>
            <person name="Lombard V."/>
            <person name="Lucas S."/>
            <person name="Lundell T."/>
            <person name="Martin R."/>
            <person name="McLaughlin D.J."/>
            <person name="Morgenstern I."/>
            <person name="Morin E."/>
            <person name="Murat C."/>
            <person name="Nagy L.G."/>
            <person name="Nolan M."/>
            <person name="Ohm R.A."/>
            <person name="Patyshakuliyeva A."/>
            <person name="Rokas A."/>
            <person name="Ruiz-Duenas F.J."/>
            <person name="Sabat G."/>
            <person name="Salamov A."/>
            <person name="Samejima M."/>
            <person name="Schmutz J."/>
            <person name="Slot J.C."/>
            <person name="St John F."/>
            <person name="Stenlid J."/>
            <person name="Sun H."/>
            <person name="Sun S."/>
            <person name="Syed K."/>
            <person name="Tsang A."/>
            <person name="Wiebenga A."/>
            <person name="Young D."/>
            <person name="Pisabarro A."/>
            <person name="Eastwood D.C."/>
            <person name="Martin F."/>
            <person name="Cullen D."/>
            <person name="Grigoriev I.V."/>
            <person name="Hibbett D.S."/>
        </authorList>
    </citation>
    <scope>NUCLEOTIDE SEQUENCE [LARGE SCALE GENOMIC DNA]</scope>
    <source>
        <strain evidence="3">RWD-64-598 SS2</strain>
    </source>
</reference>